<comment type="caution">
    <text evidence="5">The sequence shown here is derived from an EMBL/GenBank/DDBJ whole genome shotgun (WGS) entry which is preliminary data.</text>
</comment>
<dbReference type="GO" id="GO:0032259">
    <property type="term" value="P:methylation"/>
    <property type="evidence" value="ECO:0007669"/>
    <property type="project" value="UniProtKB-KW"/>
</dbReference>
<dbReference type="Pfam" id="PF13649">
    <property type="entry name" value="Methyltransf_25"/>
    <property type="match status" value="1"/>
</dbReference>
<evidence type="ECO:0000256" key="2">
    <source>
        <dbReference type="ARBA" id="ARBA00022679"/>
    </source>
</evidence>
<dbReference type="AlphaFoldDB" id="A0A4R3NMZ9"/>
<dbReference type="OrthoDB" id="9765084at2"/>
<dbReference type="Proteomes" id="UP000295097">
    <property type="component" value="Unassembled WGS sequence"/>
</dbReference>
<name>A0A4R3NMZ9_9HYPH</name>
<gene>
    <name evidence="5" type="ORF">EDC90_102314</name>
</gene>
<proteinExistence type="predicted"/>
<dbReference type="EMBL" id="SMAR01000023">
    <property type="protein sequence ID" value="TCT36158.1"/>
    <property type="molecule type" value="Genomic_DNA"/>
</dbReference>
<dbReference type="GO" id="GO:0008168">
    <property type="term" value="F:methyltransferase activity"/>
    <property type="evidence" value="ECO:0007669"/>
    <property type="project" value="UniProtKB-KW"/>
</dbReference>
<dbReference type="InterPro" id="IPR029063">
    <property type="entry name" value="SAM-dependent_MTases_sf"/>
</dbReference>
<dbReference type="InterPro" id="IPR041698">
    <property type="entry name" value="Methyltransf_25"/>
</dbReference>
<feature type="domain" description="Methyltransferase" evidence="4">
    <location>
        <begin position="42"/>
        <end position="135"/>
    </location>
</feature>
<accession>A0A4R3NMZ9</accession>
<keyword evidence="3" id="KW-0949">S-adenosyl-L-methionine</keyword>
<sequence>MQMAAQDKFWNDLYSRASPTSSGKPGIALAQFAGPLSPGAALELGCAKGDDAVWLAGRGFQVTAVDISSVVLEYAAENARRAGVAERMRFEAHDLAASFPEGTYDLVTASFLHSPHNWPRTRVLARAASVVRPGGHLLIVEHGSYAPWSWSSNETPLPTAEETFRATALVADDWQRNCVCQIERAANGPGGQTALVKDNIIFLQRIG</sequence>
<keyword evidence="6" id="KW-1185">Reference proteome</keyword>
<evidence type="ECO:0000313" key="6">
    <source>
        <dbReference type="Proteomes" id="UP000295097"/>
    </source>
</evidence>
<evidence type="ECO:0000259" key="4">
    <source>
        <dbReference type="Pfam" id="PF13649"/>
    </source>
</evidence>
<dbReference type="SUPFAM" id="SSF53335">
    <property type="entry name" value="S-adenosyl-L-methionine-dependent methyltransferases"/>
    <property type="match status" value="1"/>
</dbReference>
<dbReference type="CDD" id="cd02440">
    <property type="entry name" value="AdoMet_MTases"/>
    <property type="match status" value="1"/>
</dbReference>
<keyword evidence="2 5" id="KW-0808">Transferase</keyword>
<dbReference type="Gene3D" id="3.40.50.150">
    <property type="entry name" value="Vaccinia Virus protein VP39"/>
    <property type="match status" value="1"/>
</dbReference>
<protein>
    <submittedName>
        <fullName evidence="5">Methyltransferase family protein</fullName>
    </submittedName>
</protein>
<dbReference type="PANTHER" id="PTHR43464:SF19">
    <property type="entry name" value="UBIQUINONE BIOSYNTHESIS O-METHYLTRANSFERASE, MITOCHONDRIAL"/>
    <property type="match status" value="1"/>
</dbReference>
<reference evidence="5 6" key="1">
    <citation type="submission" date="2019-03" db="EMBL/GenBank/DDBJ databases">
        <title>Freshwater and sediment microbial communities from various areas in North America, analyzing microbe dynamics in response to fracking.</title>
        <authorList>
            <person name="Lamendella R."/>
        </authorList>
    </citation>
    <scope>NUCLEOTIDE SEQUENCE [LARGE SCALE GENOMIC DNA]</scope>
    <source>
        <strain evidence="5 6">175.2</strain>
    </source>
</reference>
<evidence type="ECO:0000256" key="1">
    <source>
        <dbReference type="ARBA" id="ARBA00022603"/>
    </source>
</evidence>
<organism evidence="5 6">
    <name type="scientific">Martelella mediterranea</name>
    <dbReference type="NCBI Taxonomy" id="293089"/>
    <lineage>
        <taxon>Bacteria</taxon>
        <taxon>Pseudomonadati</taxon>
        <taxon>Pseudomonadota</taxon>
        <taxon>Alphaproteobacteria</taxon>
        <taxon>Hyphomicrobiales</taxon>
        <taxon>Aurantimonadaceae</taxon>
        <taxon>Martelella</taxon>
    </lineage>
</organism>
<dbReference type="PANTHER" id="PTHR43464">
    <property type="entry name" value="METHYLTRANSFERASE"/>
    <property type="match status" value="1"/>
</dbReference>
<evidence type="ECO:0000313" key="5">
    <source>
        <dbReference type="EMBL" id="TCT36158.1"/>
    </source>
</evidence>
<dbReference type="RefSeq" id="WP_132312689.1">
    <property type="nucleotide sequence ID" value="NZ_SMAR01000023.1"/>
</dbReference>
<keyword evidence="1 5" id="KW-0489">Methyltransferase</keyword>
<evidence type="ECO:0000256" key="3">
    <source>
        <dbReference type="ARBA" id="ARBA00022691"/>
    </source>
</evidence>